<feature type="domain" description="Thioredoxin" evidence="2">
    <location>
        <begin position="23"/>
        <end position="183"/>
    </location>
</feature>
<keyword evidence="1" id="KW-0802">TPR repeat</keyword>
<accession>A0A238UF02</accession>
<dbReference type="InterPro" id="IPR011990">
    <property type="entry name" value="TPR-like_helical_dom_sf"/>
</dbReference>
<evidence type="ECO:0000256" key="1">
    <source>
        <dbReference type="PROSITE-ProRule" id="PRU00339"/>
    </source>
</evidence>
<dbReference type="SUPFAM" id="SSF52833">
    <property type="entry name" value="Thioredoxin-like"/>
    <property type="match status" value="1"/>
</dbReference>
<dbReference type="SMART" id="SM00028">
    <property type="entry name" value="TPR"/>
    <property type="match status" value="1"/>
</dbReference>
<dbReference type="Proteomes" id="UP000215214">
    <property type="component" value="Chromosome TJEJU"/>
</dbReference>
<dbReference type="PROSITE" id="PS50005">
    <property type="entry name" value="TPR"/>
    <property type="match status" value="1"/>
</dbReference>
<evidence type="ECO:0000259" key="2">
    <source>
        <dbReference type="PROSITE" id="PS51352"/>
    </source>
</evidence>
<dbReference type="GO" id="GO:0006950">
    <property type="term" value="P:response to stress"/>
    <property type="evidence" value="ECO:0007669"/>
    <property type="project" value="UniProtKB-ARBA"/>
</dbReference>
<dbReference type="PROSITE" id="PS51352">
    <property type="entry name" value="THIOREDOXIN_2"/>
    <property type="match status" value="1"/>
</dbReference>
<evidence type="ECO:0000313" key="3">
    <source>
        <dbReference type="EMBL" id="SNR17741.1"/>
    </source>
</evidence>
<dbReference type="Gene3D" id="3.40.30.10">
    <property type="entry name" value="Glutaredoxin"/>
    <property type="match status" value="1"/>
</dbReference>
<evidence type="ECO:0000313" key="4">
    <source>
        <dbReference type="Proteomes" id="UP000215214"/>
    </source>
</evidence>
<dbReference type="CDD" id="cd02947">
    <property type="entry name" value="TRX_family"/>
    <property type="match status" value="1"/>
</dbReference>
<dbReference type="InterPro" id="IPR013766">
    <property type="entry name" value="Thioredoxin_domain"/>
</dbReference>
<dbReference type="SUPFAM" id="SSF48452">
    <property type="entry name" value="TPR-like"/>
    <property type="match status" value="1"/>
</dbReference>
<organism evidence="3 4">
    <name type="scientific">Tenacibaculum jejuense</name>
    <dbReference type="NCBI Taxonomy" id="584609"/>
    <lineage>
        <taxon>Bacteria</taxon>
        <taxon>Pseudomonadati</taxon>
        <taxon>Bacteroidota</taxon>
        <taxon>Flavobacteriia</taxon>
        <taxon>Flavobacteriales</taxon>
        <taxon>Flavobacteriaceae</taxon>
        <taxon>Tenacibaculum</taxon>
    </lineage>
</organism>
<dbReference type="Gene3D" id="1.25.40.10">
    <property type="entry name" value="Tetratricopeptide repeat domain"/>
    <property type="match status" value="1"/>
</dbReference>
<dbReference type="InterPro" id="IPR036249">
    <property type="entry name" value="Thioredoxin-like_sf"/>
</dbReference>
<reference evidence="3 4" key="1">
    <citation type="submission" date="2017-07" db="EMBL/GenBank/DDBJ databases">
        <authorList>
            <person name="Sun Z.S."/>
            <person name="Albrecht U."/>
            <person name="Echele G."/>
            <person name="Lee C.C."/>
        </authorList>
    </citation>
    <scope>NUCLEOTIDE SEQUENCE [LARGE SCALE GENOMIC DNA]</scope>
    <source>
        <strain evidence="4">type strain: KCTC 22618</strain>
    </source>
</reference>
<gene>
    <name evidence="3" type="ORF">TJEJU_4121</name>
</gene>
<keyword evidence="4" id="KW-1185">Reference proteome</keyword>
<dbReference type="InterPro" id="IPR019734">
    <property type="entry name" value="TPR_rpt"/>
</dbReference>
<sequence>MFVKNNVLIMKKQILILISFFLFNVGFTQHTKGLVTNEKGKSMLLGEVNRASFNHKDFDWFSKNYDAYLSNDKIINLLKDELQSYKIKVFFGSWCGDSKRNVPVFLKILDESNLSKEHIEIIALDRKDEAYKQSPNRAEKGLNIHRVPTFIFYKDGKEINRIVEHPKETFERDILKIIQGKKYVSKYKAVKLIDTLLNNQRESLETQEKQLIRYLPEIAEGVKELNTYGFVKLYANELEKARYAFELNAKVYPNHYVTHFSLGKFYYQEKNYKKALESLYKSLSLNSKNEKAKELIKEIEHHI</sequence>
<feature type="repeat" description="TPR" evidence="1">
    <location>
        <begin position="256"/>
        <end position="289"/>
    </location>
</feature>
<proteinExistence type="predicted"/>
<dbReference type="KEGG" id="tje:TJEJU_4121"/>
<dbReference type="EMBL" id="LT899436">
    <property type="protein sequence ID" value="SNR17741.1"/>
    <property type="molecule type" value="Genomic_DNA"/>
</dbReference>
<dbReference type="Pfam" id="PF14595">
    <property type="entry name" value="Thioredoxin_9"/>
    <property type="match status" value="1"/>
</dbReference>
<dbReference type="AlphaFoldDB" id="A0A238UF02"/>
<name>A0A238UF02_9FLAO</name>
<protein>
    <recommendedName>
        <fullName evidence="2">Thioredoxin domain-containing protein</fullName>
    </recommendedName>
</protein>